<protein>
    <submittedName>
        <fullName evidence="2">Uncharacterized protein</fullName>
    </submittedName>
</protein>
<sequence length="49" mass="5631">MFKTHILAMQIKPGQLLTPISTLGSPTRANRRRDVENHAIRFPPPRPLR</sequence>
<dbReference type="AlphaFoldDB" id="A0A378W688"/>
<gene>
    <name evidence="2" type="ORF">NCTC4524_04081</name>
</gene>
<accession>A0A378W688</accession>
<proteinExistence type="predicted"/>
<evidence type="ECO:0000313" key="2">
    <source>
        <dbReference type="EMBL" id="SUA28104.1"/>
    </source>
</evidence>
<feature type="compositionally biased region" description="Polar residues" evidence="1">
    <location>
        <begin position="19"/>
        <end position="28"/>
    </location>
</feature>
<evidence type="ECO:0000313" key="3">
    <source>
        <dbReference type="Proteomes" id="UP000254945"/>
    </source>
</evidence>
<feature type="region of interest" description="Disordered" evidence="1">
    <location>
        <begin position="19"/>
        <end position="49"/>
    </location>
</feature>
<organism evidence="2 3">
    <name type="scientific">Mycolicibacterium senegalense</name>
    <dbReference type="NCBI Taxonomy" id="1796"/>
    <lineage>
        <taxon>Bacteria</taxon>
        <taxon>Bacillati</taxon>
        <taxon>Actinomycetota</taxon>
        <taxon>Actinomycetes</taxon>
        <taxon>Mycobacteriales</taxon>
        <taxon>Mycobacteriaceae</taxon>
        <taxon>Mycolicibacterium</taxon>
    </lineage>
</organism>
<reference evidence="2 3" key="1">
    <citation type="submission" date="2018-06" db="EMBL/GenBank/DDBJ databases">
        <authorList>
            <consortium name="Pathogen Informatics"/>
            <person name="Doyle S."/>
        </authorList>
    </citation>
    <scope>NUCLEOTIDE SEQUENCE [LARGE SCALE GENOMIC DNA]</scope>
    <source>
        <strain evidence="2 3">NCTC4524</strain>
    </source>
</reference>
<dbReference type="EMBL" id="UGQQ01000002">
    <property type="protein sequence ID" value="SUA28104.1"/>
    <property type="molecule type" value="Genomic_DNA"/>
</dbReference>
<name>A0A378W688_9MYCO</name>
<dbReference type="Proteomes" id="UP000254945">
    <property type="component" value="Unassembled WGS sequence"/>
</dbReference>
<evidence type="ECO:0000256" key="1">
    <source>
        <dbReference type="SAM" id="MobiDB-lite"/>
    </source>
</evidence>